<dbReference type="EMBL" id="CM037617">
    <property type="protein sequence ID" value="KAH8003963.1"/>
    <property type="molecule type" value="Genomic_DNA"/>
</dbReference>
<organism evidence="1 2">
    <name type="scientific">Sphaerodactylus townsendi</name>
    <dbReference type="NCBI Taxonomy" id="933632"/>
    <lineage>
        <taxon>Eukaryota</taxon>
        <taxon>Metazoa</taxon>
        <taxon>Chordata</taxon>
        <taxon>Craniata</taxon>
        <taxon>Vertebrata</taxon>
        <taxon>Euteleostomi</taxon>
        <taxon>Lepidosauria</taxon>
        <taxon>Squamata</taxon>
        <taxon>Bifurcata</taxon>
        <taxon>Gekkota</taxon>
        <taxon>Sphaerodactylidae</taxon>
        <taxon>Sphaerodactylus</taxon>
    </lineage>
</organism>
<protein>
    <submittedName>
        <fullName evidence="1">Uncharacterized protein</fullName>
    </submittedName>
</protein>
<sequence length="126" mass="14247">MDSGLIQLACSYVLSYVLMFLVTVMPVQIGFPFQPLKPKEQGTLSPSSQSKSGEADFQLIGHRLKNKSFIHQHRTCQHQESCNSTGPKQEIKGLQHRTSKQMPYTFQKRFRVATNYSEALKHSGCS</sequence>
<reference evidence="1" key="1">
    <citation type="submission" date="2021-08" db="EMBL/GenBank/DDBJ databases">
        <title>The first chromosome-level gecko genome reveals the dynamic sex chromosomes of Neotropical dwarf geckos (Sphaerodactylidae: Sphaerodactylus).</title>
        <authorList>
            <person name="Pinto B.J."/>
            <person name="Keating S.E."/>
            <person name="Gamble T."/>
        </authorList>
    </citation>
    <scope>NUCLEOTIDE SEQUENCE</scope>
    <source>
        <strain evidence="1">TG3544</strain>
    </source>
</reference>
<evidence type="ECO:0000313" key="1">
    <source>
        <dbReference type="EMBL" id="KAH8003963.1"/>
    </source>
</evidence>
<name>A0ACB8FF46_9SAUR</name>
<evidence type="ECO:0000313" key="2">
    <source>
        <dbReference type="Proteomes" id="UP000827872"/>
    </source>
</evidence>
<gene>
    <name evidence="1" type="ORF">K3G42_000998</name>
</gene>
<accession>A0ACB8FF46</accession>
<comment type="caution">
    <text evidence="1">The sequence shown here is derived from an EMBL/GenBank/DDBJ whole genome shotgun (WGS) entry which is preliminary data.</text>
</comment>
<proteinExistence type="predicted"/>
<keyword evidence="2" id="KW-1185">Reference proteome</keyword>
<dbReference type="Proteomes" id="UP000827872">
    <property type="component" value="Linkage Group LG04"/>
</dbReference>